<name>E3J7U0_PSEI1</name>
<accession>E3J7U0</accession>
<evidence type="ECO:0000313" key="2">
    <source>
        <dbReference type="Proteomes" id="UP000002484"/>
    </source>
</evidence>
<reference evidence="1 2" key="1">
    <citation type="submission" date="2010-10" db="EMBL/GenBank/DDBJ databases">
        <title>Complete sequence of Frankia sp. EuI1c.</title>
        <authorList>
            <consortium name="US DOE Joint Genome Institute"/>
            <person name="Lucas S."/>
            <person name="Copeland A."/>
            <person name="Lapidus A."/>
            <person name="Cheng J.-F."/>
            <person name="Bruce D."/>
            <person name="Goodwin L."/>
            <person name="Pitluck S."/>
            <person name="Chertkov O."/>
            <person name="Detter J.C."/>
            <person name="Han C."/>
            <person name="Tapia R."/>
            <person name="Land M."/>
            <person name="Hauser L."/>
            <person name="Jeffries C."/>
            <person name="Kyrpides N."/>
            <person name="Ivanova N."/>
            <person name="Mikhailova N."/>
            <person name="Beauchemin N."/>
            <person name="Sen A."/>
            <person name="Sur S.A."/>
            <person name="Gtari M."/>
            <person name="Wall L."/>
            <person name="Tisa L."/>
            <person name="Woyke T."/>
        </authorList>
    </citation>
    <scope>NUCLEOTIDE SEQUENCE [LARGE SCALE GENOMIC DNA]</scope>
    <source>
        <strain evidence="2">DSM 45817 / CECT 9037 / EuI1c</strain>
    </source>
</reference>
<dbReference type="HOGENOM" id="CLU_1222956_0_0_11"/>
<dbReference type="STRING" id="298654.FraEuI1c_2817"/>
<proteinExistence type="predicted"/>
<protein>
    <submittedName>
        <fullName evidence="1">Uncharacterized protein</fullName>
    </submittedName>
</protein>
<gene>
    <name evidence="1" type="ordered locus">FraEuI1c_2817</name>
</gene>
<organism evidence="1 2">
    <name type="scientific">Pseudofrankia inefficax (strain DSM 45817 / CECT 9037 / DDB 130130 / EuI1c)</name>
    <name type="common">Frankia inefficax</name>
    <dbReference type="NCBI Taxonomy" id="298654"/>
    <lineage>
        <taxon>Bacteria</taxon>
        <taxon>Bacillati</taxon>
        <taxon>Actinomycetota</taxon>
        <taxon>Actinomycetes</taxon>
        <taxon>Frankiales</taxon>
        <taxon>Frankiaceae</taxon>
        <taxon>Pseudofrankia</taxon>
    </lineage>
</organism>
<dbReference type="eggNOG" id="ENOG5033R9Y">
    <property type="taxonomic scope" value="Bacteria"/>
</dbReference>
<dbReference type="InParanoid" id="E3J7U0"/>
<dbReference type="KEGG" id="fri:FraEuI1c_2817"/>
<evidence type="ECO:0000313" key="1">
    <source>
        <dbReference type="EMBL" id="ADP80844.1"/>
    </source>
</evidence>
<sequence length="221" mass="23453">MTTTSTRVLIVGRSPGVLTAAVTMLNARGYRADATNQYGRVLDDYDVTDLDVLVFGGMVPPDRKEQLRDEISRRNPGVTFVQGLAGVAGVIAAQVVAATRAPAPDGDEISYEAITRTIRVTLGEATRVVVEALWIVTFTPPEPTSASELVFDATLAAGTHDLRLPARVPAEASFATVAVGSRLGVFTVGPMPEAIRRLVPTSADDSRLPTVEAVTTHSEPR</sequence>
<dbReference type="AlphaFoldDB" id="E3J7U0"/>
<keyword evidence="2" id="KW-1185">Reference proteome</keyword>
<dbReference type="OrthoDB" id="3685339at2"/>
<dbReference type="RefSeq" id="WP_013423962.1">
    <property type="nucleotide sequence ID" value="NC_014666.1"/>
</dbReference>
<dbReference type="Proteomes" id="UP000002484">
    <property type="component" value="Chromosome"/>
</dbReference>
<dbReference type="EMBL" id="CP002299">
    <property type="protein sequence ID" value="ADP80844.1"/>
    <property type="molecule type" value="Genomic_DNA"/>
</dbReference>